<proteinExistence type="predicted"/>
<protein>
    <submittedName>
        <fullName evidence="2">Uncharacterized protein</fullName>
    </submittedName>
</protein>
<gene>
    <name evidence="2" type="ORF">CASFOL_020812</name>
</gene>
<dbReference type="EMBL" id="JAVIJP010000027">
    <property type="protein sequence ID" value="KAL3636265.1"/>
    <property type="molecule type" value="Genomic_DNA"/>
</dbReference>
<dbReference type="PANTHER" id="PTHR34539">
    <property type="entry name" value="T6J4.11 PROTEIN"/>
    <property type="match status" value="1"/>
</dbReference>
<comment type="caution">
    <text evidence="2">The sequence shown here is derived from an EMBL/GenBank/DDBJ whole genome shotgun (WGS) entry which is preliminary data.</text>
</comment>
<evidence type="ECO:0000313" key="3">
    <source>
        <dbReference type="Proteomes" id="UP001632038"/>
    </source>
</evidence>
<feature type="region of interest" description="Disordered" evidence="1">
    <location>
        <begin position="1"/>
        <end position="32"/>
    </location>
</feature>
<evidence type="ECO:0000313" key="2">
    <source>
        <dbReference type="EMBL" id="KAL3636265.1"/>
    </source>
</evidence>
<keyword evidence="3" id="KW-1185">Reference proteome</keyword>
<dbReference type="PANTHER" id="PTHR34539:SF3">
    <property type="entry name" value="NAC DOMAIN-CONTAINING PROTEIN"/>
    <property type="match status" value="1"/>
</dbReference>
<organism evidence="2 3">
    <name type="scientific">Castilleja foliolosa</name>
    <dbReference type="NCBI Taxonomy" id="1961234"/>
    <lineage>
        <taxon>Eukaryota</taxon>
        <taxon>Viridiplantae</taxon>
        <taxon>Streptophyta</taxon>
        <taxon>Embryophyta</taxon>
        <taxon>Tracheophyta</taxon>
        <taxon>Spermatophyta</taxon>
        <taxon>Magnoliopsida</taxon>
        <taxon>eudicotyledons</taxon>
        <taxon>Gunneridae</taxon>
        <taxon>Pentapetalae</taxon>
        <taxon>asterids</taxon>
        <taxon>lamiids</taxon>
        <taxon>Lamiales</taxon>
        <taxon>Orobanchaceae</taxon>
        <taxon>Pedicularideae</taxon>
        <taxon>Castillejinae</taxon>
        <taxon>Castilleja</taxon>
    </lineage>
</organism>
<sequence>MAETQQKRLRSGDQNVDFDDSIPDSKRPKPYNTILSLLDEEDEEQNQDLSAIFTTLQQEITSSASFGFESPQFTAEDDRKTDGEDGVESVMRHLLEASDDELGIPSTEEDYNNININFNEIRANDDDLGFANFFDNGIWELEDVAANYYTLLQSELFM</sequence>
<accession>A0ABD3D5P8</accession>
<reference evidence="3" key="1">
    <citation type="journal article" date="2024" name="IScience">
        <title>Strigolactones Initiate the Formation of Haustorium-like Structures in Castilleja.</title>
        <authorList>
            <person name="Buerger M."/>
            <person name="Peterson D."/>
            <person name="Chory J."/>
        </authorList>
    </citation>
    <scope>NUCLEOTIDE SEQUENCE [LARGE SCALE GENOMIC DNA]</scope>
</reference>
<dbReference type="Proteomes" id="UP001632038">
    <property type="component" value="Unassembled WGS sequence"/>
</dbReference>
<evidence type="ECO:0000256" key="1">
    <source>
        <dbReference type="SAM" id="MobiDB-lite"/>
    </source>
</evidence>
<feature type="region of interest" description="Disordered" evidence="1">
    <location>
        <begin position="63"/>
        <end position="86"/>
    </location>
</feature>
<name>A0ABD3D5P8_9LAMI</name>
<dbReference type="AlphaFoldDB" id="A0ABD3D5P8"/>